<keyword evidence="5" id="KW-0807">Transducer</keyword>
<keyword evidence="4 6" id="KW-0472">Membrane</keyword>
<feature type="transmembrane region" description="Helical" evidence="6">
    <location>
        <begin position="212"/>
        <end position="240"/>
    </location>
</feature>
<evidence type="ECO:0000256" key="3">
    <source>
        <dbReference type="ARBA" id="ARBA00022989"/>
    </source>
</evidence>
<protein>
    <recommendedName>
        <fullName evidence="7">G-protein coupled receptors family 1 profile domain-containing protein</fullName>
    </recommendedName>
</protein>
<comment type="similarity">
    <text evidence="5">Belongs to the G-protein coupled receptor 1 family.</text>
</comment>
<gene>
    <name evidence="8" type="ORF">CUNI_LOCUS1676</name>
</gene>
<dbReference type="GO" id="GO:0016020">
    <property type="term" value="C:membrane"/>
    <property type="evidence" value="ECO:0007669"/>
    <property type="project" value="UniProtKB-SubCell"/>
</dbReference>
<name>A0A8S3YIH7_9EUPU</name>
<keyword evidence="2 5" id="KW-0812">Transmembrane</keyword>
<comment type="subcellular location">
    <subcellularLocation>
        <location evidence="1">Membrane</location>
    </subcellularLocation>
</comment>
<feature type="transmembrane region" description="Helical" evidence="6">
    <location>
        <begin position="156"/>
        <end position="179"/>
    </location>
</feature>
<dbReference type="InterPro" id="IPR017452">
    <property type="entry name" value="GPCR_Rhodpsn_7TM"/>
</dbReference>
<comment type="caution">
    <text evidence="8">The sequence shown here is derived from an EMBL/GenBank/DDBJ whole genome shotgun (WGS) entry which is preliminary data.</text>
</comment>
<dbReference type="GO" id="GO:0004930">
    <property type="term" value="F:G protein-coupled receptor activity"/>
    <property type="evidence" value="ECO:0007669"/>
    <property type="project" value="UniProtKB-KW"/>
</dbReference>
<evidence type="ECO:0000259" key="7">
    <source>
        <dbReference type="PROSITE" id="PS50262"/>
    </source>
</evidence>
<dbReference type="OrthoDB" id="9990906at2759"/>
<keyword evidence="9" id="KW-1185">Reference proteome</keyword>
<evidence type="ECO:0000256" key="5">
    <source>
        <dbReference type="RuleBase" id="RU000688"/>
    </source>
</evidence>
<evidence type="ECO:0000313" key="9">
    <source>
        <dbReference type="Proteomes" id="UP000678393"/>
    </source>
</evidence>
<proteinExistence type="inferred from homology"/>
<keyword evidence="3 6" id="KW-1133">Transmembrane helix</keyword>
<sequence length="328" mass="37273">FFILRHKSMNKQSIYVYLSILAIFDSLVLYVGLLRQWLGEITGSDLRNGNSWCCKGIVVAGYICSDVSVWLIVAVTVERYIVVCHPLRASYFCQEVRAKKVVLAIILLFILINFHLFFSVDVQKHADNANGIYELKCDPNPGFEYLVSFVWPWVDALLYGFGPFVLISILNVVILAKICTANSLRIRLLDGQRPAQTDNHSSTDSGNVRMTVMLLTVSFTFLLTTLPMNISNIVASIWFNTPSNSNQTRSKGILFGTLASLLMYLNHSINFLLYCATGRKFRQVATRMLWIKIRRRKRPATDHSNHIFCSRLTATETRRSINSAETQL</sequence>
<feature type="transmembrane region" description="Helical" evidence="6">
    <location>
        <begin position="252"/>
        <end position="273"/>
    </location>
</feature>
<dbReference type="PANTHER" id="PTHR46641:SF25">
    <property type="entry name" value="CNMAMIDE RECEPTOR-RELATED"/>
    <property type="match status" value="1"/>
</dbReference>
<dbReference type="CDD" id="cd14978">
    <property type="entry name" value="7tmA_FMRFamide_R-like"/>
    <property type="match status" value="1"/>
</dbReference>
<dbReference type="PANTHER" id="PTHR46641">
    <property type="entry name" value="FMRFAMIDE RECEPTOR-RELATED"/>
    <property type="match status" value="1"/>
</dbReference>
<feature type="domain" description="G-protein coupled receptors family 1 profile" evidence="7">
    <location>
        <begin position="1"/>
        <end position="274"/>
    </location>
</feature>
<evidence type="ECO:0000313" key="8">
    <source>
        <dbReference type="EMBL" id="CAG5116118.1"/>
    </source>
</evidence>
<feature type="transmembrane region" description="Helical" evidence="6">
    <location>
        <begin position="101"/>
        <end position="118"/>
    </location>
</feature>
<dbReference type="InterPro" id="IPR000276">
    <property type="entry name" value="GPCR_Rhodpsn"/>
</dbReference>
<evidence type="ECO:0000256" key="4">
    <source>
        <dbReference type="ARBA" id="ARBA00023136"/>
    </source>
</evidence>
<organism evidence="8 9">
    <name type="scientific">Candidula unifasciata</name>
    <dbReference type="NCBI Taxonomy" id="100452"/>
    <lineage>
        <taxon>Eukaryota</taxon>
        <taxon>Metazoa</taxon>
        <taxon>Spiralia</taxon>
        <taxon>Lophotrochozoa</taxon>
        <taxon>Mollusca</taxon>
        <taxon>Gastropoda</taxon>
        <taxon>Heterobranchia</taxon>
        <taxon>Euthyneura</taxon>
        <taxon>Panpulmonata</taxon>
        <taxon>Eupulmonata</taxon>
        <taxon>Stylommatophora</taxon>
        <taxon>Helicina</taxon>
        <taxon>Helicoidea</taxon>
        <taxon>Geomitridae</taxon>
        <taxon>Candidula</taxon>
    </lineage>
</organism>
<dbReference type="EMBL" id="CAJHNH020000213">
    <property type="protein sequence ID" value="CAG5116118.1"/>
    <property type="molecule type" value="Genomic_DNA"/>
</dbReference>
<dbReference type="Gene3D" id="1.20.1070.10">
    <property type="entry name" value="Rhodopsin 7-helix transmembrane proteins"/>
    <property type="match status" value="1"/>
</dbReference>
<keyword evidence="5" id="KW-0297">G-protein coupled receptor</keyword>
<feature type="transmembrane region" description="Helical" evidence="6">
    <location>
        <begin position="14"/>
        <end position="37"/>
    </location>
</feature>
<reference evidence="8" key="1">
    <citation type="submission" date="2021-04" db="EMBL/GenBank/DDBJ databases">
        <authorList>
            <consortium name="Molecular Ecology Group"/>
        </authorList>
    </citation>
    <scope>NUCLEOTIDE SEQUENCE</scope>
</reference>
<evidence type="ECO:0000256" key="1">
    <source>
        <dbReference type="ARBA" id="ARBA00004370"/>
    </source>
</evidence>
<evidence type="ECO:0000256" key="6">
    <source>
        <dbReference type="SAM" id="Phobius"/>
    </source>
</evidence>
<feature type="non-terminal residue" evidence="8">
    <location>
        <position position="328"/>
    </location>
</feature>
<dbReference type="AlphaFoldDB" id="A0A8S3YIH7"/>
<dbReference type="PRINTS" id="PR00237">
    <property type="entry name" value="GPCRRHODOPSN"/>
</dbReference>
<dbReference type="InterPro" id="IPR052954">
    <property type="entry name" value="GPCR-Ligand_Int"/>
</dbReference>
<dbReference type="Pfam" id="PF00001">
    <property type="entry name" value="7tm_1"/>
    <property type="match status" value="1"/>
</dbReference>
<dbReference type="PROSITE" id="PS00237">
    <property type="entry name" value="G_PROTEIN_RECEP_F1_1"/>
    <property type="match status" value="1"/>
</dbReference>
<keyword evidence="5" id="KW-0675">Receptor</keyword>
<evidence type="ECO:0000256" key="2">
    <source>
        <dbReference type="ARBA" id="ARBA00022692"/>
    </source>
</evidence>
<dbReference type="Proteomes" id="UP000678393">
    <property type="component" value="Unassembled WGS sequence"/>
</dbReference>
<dbReference type="SUPFAM" id="SSF81321">
    <property type="entry name" value="Family A G protein-coupled receptor-like"/>
    <property type="match status" value="1"/>
</dbReference>
<feature type="transmembrane region" description="Helical" evidence="6">
    <location>
        <begin position="57"/>
        <end position="81"/>
    </location>
</feature>
<dbReference type="PROSITE" id="PS50262">
    <property type="entry name" value="G_PROTEIN_RECEP_F1_2"/>
    <property type="match status" value="1"/>
</dbReference>
<accession>A0A8S3YIH7</accession>